<dbReference type="GeneID" id="93903382"/>
<comment type="similarity">
    <text evidence="6">Belongs to the radical SAM superfamily. Anaerobic sulfatase-maturating enzyme family.</text>
</comment>
<keyword evidence="3" id="KW-0479">Metal-binding</keyword>
<dbReference type="NCBIfam" id="TIGR04085">
    <property type="entry name" value="rSAM_more_4Fe4S"/>
    <property type="match status" value="1"/>
</dbReference>
<evidence type="ECO:0000256" key="2">
    <source>
        <dbReference type="ARBA" id="ARBA00022691"/>
    </source>
</evidence>
<dbReference type="EMBL" id="CCJV01000039">
    <property type="protein sequence ID" value="CDS98521.1"/>
    <property type="molecule type" value="Genomic_DNA"/>
</dbReference>
<proteinExistence type="inferred from homology"/>
<dbReference type="GO" id="GO:0046872">
    <property type="term" value="F:metal ion binding"/>
    <property type="evidence" value="ECO:0007669"/>
    <property type="project" value="UniProtKB-KW"/>
</dbReference>
<dbReference type="NCBIfam" id="NF038005">
    <property type="entry name" value="rSAM_mat_DarE"/>
    <property type="match status" value="1"/>
</dbReference>
<dbReference type="CDD" id="cd01335">
    <property type="entry name" value="Radical_SAM"/>
    <property type="match status" value="1"/>
</dbReference>
<dbReference type="SFLD" id="SFLDG01386">
    <property type="entry name" value="main_SPASM_domain-containing"/>
    <property type="match status" value="1"/>
</dbReference>
<dbReference type="InterPro" id="IPR058240">
    <property type="entry name" value="rSAM_sf"/>
</dbReference>
<evidence type="ECO:0000313" key="8">
    <source>
        <dbReference type="Proteomes" id="UP000049495"/>
    </source>
</evidence>
<comment type="caution">
    <text evidence="7">The sequence shown here is derived from an EMBL/GenBank/DDBJ whole genome shotgun (WGS) entry which is preliminary data.</text>
</comment>
<dbReference type="PANTHER" id="PTHR43273">
    <property type="entry name" value="ANAEROBIC SULFATASE-MATURATING ENZYME HOMOLOG ASLB-RELATED"/>
    <property type="match status" value="1"/>
</dbReference>
<dbReference type="SUPFAM" id="SSF102114">
    <property type="entry name" value="Radical SAM enzymes"/>
    <property type="match status" value="1"/>
</dbReference>
<keyword evidence="5" id="KW-0411">Iron-sulfur</keyword>
<dbReference type="Gene3D" id="3.20.20.70">
    <property type="entry name" value="Aldolase class I"/>
    <property type="match status" value="1"/>
</dbReference>
<keyword evidence="2" id="KW-0949">S-adenosyl-L-methionine</keyword>
<sequence>MLGDISVKVVDEPISSIDQLEVTDFQYNRLASQMIGEIKGSDILDDEELELFNFQMNKSFDAKPLRANKLVVVLKATRLCNLRCTYCHSWAEGPNQTIKFERLVTIVKRILSIPNVSRVEFVWHGGEVTLLRTEFFKKLIWLQEQFKRKDHVITNTMQSNAVNISREWFTFLKGMGMSVGISFDGVPEIHDSRRLDVRGRPTSHKVANGIKQLKLYGIPYGALIVVDRDLYNIEPEKLLSYLTSIELNDIEFLNIVPDNRAKPGDDIGTAYISYQEYIKFLSDIYKVWYTSYQQKIQIRMFDNFIEVLSGKEKKLSACYWSGNCSQEIVTIEPNGDVSPCDKYVGEVGSIYGSLMESDLATLLEKSRHNKDSIKEEVESHNRMGECEWFSVCNGGCPHDRVINSRHVEGYNDKCCGTGKLLKVIKESLVK</sequence>
<accession>A0A822MRV2</accession>
<dbReference type="Pfam" id="PF04055">
    <property type="entry name" value="Radical_SAM"/>
    <property type="match status" value="1"/>
</dbReference>
<dbReference type="Proteomes" id="UP000049495">
    <property type="component" value="Unassembled WGS sequence"/>
</dbReference>
<protein>
    <submittedName>
        <fullName evidence="7">Putative heme-binding protein</fullName>
    </submittedName>
</protein>
<dbReference type="SFLD" id="SFLDG01067">
    <property type="entry name" value="SPASM/twitch_domain_containing"/>
    <property type="match status" value="1"/>
</dbReference>
<evidence type="ECO:0000256" key="6">
    <source>
        <dbReference type="ARBA" id="ARBA00023601"/>
    </source>
</evidence>
<evidence type="ECO:0000256" key="4">
    <source>
        <dbReference type="ARBA" id="ARBA00023004"/>
    </source>
</evidence>
<dbReference type="SFLD" id="SFLDG01072">
    <property type="entry name" value="dehydrogenase_like"/>
    <property type="match status" value="1"/>
</dbReference>
<gene>
    <name evidence="7" type="ORF">VCR5J5_1330012</name>
</gene>
<reference evidence="8" key="1">
    <citation type="submission" date="2014-06" db="EMBL/GenBank/DDBJ databases">
        <authorList>
            <person name="Le Roux Frederique"/>
        </authorList>
    </citation>
    <scope>NUCLEOTIDE SEQUENCE [LARGE SCALE GENOMIC DNA]</scope>
    <source>
        <strain evidence="8">J5-5</strain>
    </source>
</reference>
<dbReference type="Pfam" id="PF13186">
    <property type="entry name" value="SPASM"/>
    <property type="match status" value="1"/>
</dbReference>
<organism evidence="7 8">
    <name type="scientific">Vibrio crassostreae</name>
    <dbReference type="NCBI Taxonomy" id="246167"/>
    <lineage>
        <taxon>Bacteria</taxon>
        <taxon>Pseudomonadati</taxon>
        <taxon>Pseudomonadota</taxon>
        <taxon>Gammaproteobacteria</taxon>
        <taxon>Vibrionales</taxon>
        <taxon>Vibrionaceae</taxon>
        <taxon>Vibrio</taxon>
    </lineage>
</organism>
<dbReference type="InterPro" id="IPR007197">
    <property type="entry name" value="rSAM"/>
</dbReference>
<evidence type="ECO:0000256" key="1">
    <source>
        <dbReference type="ARBA" id="ARBA00001966"/>
    </source>
</evidence>
<dbReference type="PROSITE" id="PS51918">
    <property type="entry name" value="RADICAL_SAM"/>
    <property type="match status" value="1"/>
</dbReference>
<dbReference type="GO" id="GO:0051536">
    <property type="term" value="F:iron-sulfur cluster binding"/>
    <property type="evidence" value="ECO:0007669"/>
    <property type="project" value="UniProtKB-KW"/>
</dbReference>
<dbReference type="InterPro" id="IPR013785">
    <property type="entry name" value="Aldolase_TIM"/>
</dbReference>
<dbReference type="SFLD" id="SFLDS00029">
    <property type="entry name" value="Radical_SAM"/>
    <property type="match status" value="1"/>
</dbReference>
<dbReference type="GO" id="GO:0016491">
    <property type="term" value="F:oxidoreductase activity"/>
    <property type="evidence" value="ECO:0007669"/>
    <property type="project" value="InterPro"/>
</dbReference>
<dbReference type="InterPro" id="IPR023885">
    <property type="entry name" value="4Fe4S-binding_SPASM_dom"/>
</dbReference>
<name>A0A822MRV2_9VIBR</name>
<comment type="cofactor">
    <cofactor evidence="1">
        <name>[4Fe-4S] cluster</name>
        <dbReference type="ChEBI" id="CHEBI:49883"/>
    </cofactor>
</comment>
<evidence type="ECO:0000313" key="7">
    <source>
        <dbReference type="EMBL" id="CDS98521.1"/>
    </source>
</evidence>
<evidence type="ECO:0000256" key="5">
    <source>
        <dbReference type="ARBA" id="ARBA00023014"/>
    </source>
</evidence>
<dbReference type="AlphaFoldDB" id="A0A822MRV2"/>
<evidence type="ECO:0000256" key="3">
    <source>
        <dbReference type="ARBA" id="ARBA00022723"/>
    </source>
</evidence>
<keyword evidence="4" id="KW-0408">Iron</keyword>
<dbReference type="InterPro" id="IPR023867">
    <property type="entry name" value="Sulphatase_maturase_rSAM"/>
</dbReference>
<dbReference type="PANTHER" id="PTHR43273:SF3">
    <property type="entry name" value="ANAEROBIC SULFATASE-MATURATING ENZYME HOMOLOG ASLB-RELATED"/>
    <property type="match status" value="1"/>
</dbReference>
<dbReference type="RefSeq" id="WP_048666202.1">
    <property type="nucleotide sequence ID" value="NZ_AP025478.1"/>
</dbReference>